<dbReference type="SUPFAM" id="SSF103473">
    <property type="entry name" value="MFS general substrate transporter"/>
    <property type="match status" value="1"/>
</dbReference>
<feature type="transmembrane region" description="Helical" evidence="1">
    <location>
        <begin position="98"/>
        <end position="118"/>
    </location>
</feature>
<keyword evidence="1" id="KW-0812">Transmembrane</keyword>
<protein>
    <submittedName>
        <fullName evidence="2">MFS transporter</fullName>
    </submittedName>
</protein>
<accession>A0ABX1JRR6</accession>
<feature type="transmembrane region" description="Helical" evidence="1">
    <location>
        <begin position="15"/>
        <end position="37"/>
    </location>
</feature>
<dbReference type="InterPro" id="IPR036259">
    <property type="entry name" value="MFS_trans_sf"/>
</dbReference>
<evidence type="ECO:0000313" key="2">
    <source>
        <dbReference type="EMBL" id="NKX50810.1"/>
    </source>
</evidence>
<evidence type="ECO:0000313" key="3">
    <source>
        <dbReference type="Proteomes" id="UP000523795"/>
    </source>
</evidence>
<proteinExistence type="predicted"/>
<evidence type="ECO:0000256" key="1">
    <source>
        <dbReference type="SAM" id="Phobius"/>
    </source>
</evidence>
<comment type="caution">
    <text evidence="2">The sequence shown here is derived from an EMBL/GenBank/DDBJ whole genome shotgun (WGS) entry which is preliminary data.</text>
</comment>
<gene>
    <name evidence="2" type="ORF">HER39_09575</name>
</gene>
<keyword evidence="3" id="KW-1185">Reference proteome</keyword>
<dbReference type="Proteomes" id="UP000523795">
    <property type="component" value="Unassembled WGS sequence"/>
</dbReference>
<sequence>AIALAVVWSLPLSNFWLFLLLFLALFTASGFGNGATYRMIPRIFAIRGGEAGAGRGGVASQRKSAAALGLNSAIGASGGFVIPQVLNASSTATGSYDGAFYGFVGAYALMLVLAWFCYLRPGSKMAQGGV</sequence>
<keyword evidence="1" id="KW-0472">Membrane</keyword>
<reference evidence="2 3" key="1">
    <citation type="submission" date="2020-04" db="EMBL/GenBank/DDBJ databases">
        <authorList>
            <person name="Liu S."/>
        </authorList>
    </citation>
    <scope>NUCLEOTIDE SEQUENCE [LARGE SCALE GENOMIC DNA]</scope>
    <source>
        <strain evidence="2 3">CGMCC 1.15091</strain>
    </source>
</reference>
<name>A0ABX1JRR6_9MICC</name>
<dbReference type="Gene3D" id="1.20.1250.20">
    <property type="entry name" value="MFS general substrate transporter like domains"/>
    <property type="match status" value="1"/>
</dbReference>
<keyword evidence="1" id="KW-1133">Transmembrane helix</keyword>
<organism evidence="2 3">
    <name type="scientific">Arthrobacter deserti</name>
    <dbReference type="NCBI Taxonomy" id="1742687"/>
    <lineage>
        <taxon>Bacteria</taxon>
        <taxon>Bacillati</taxon>
        <taxon>Actinomycetota</taxon>
        <taxon>Actinomycetes</taxon>
        <taxon>Micrococcales</taxon>
        <taxon>Micrococcaceae</taxon>
        <taxon>Arthrobacter</taxon>
    </lineage>
</organism>
<feature type="non-terminal residue" evidence="2">
    <location>
        <position position="1"/>
    </location>
</feature>
<feature type="transmembrane region" description="Helical" evidence="1">
    <location>
        <begin position="65"/>
        <end position="86"/>
    </location>
</feature>
<dbReference type="EMBL" id="JAAZSR010000131">
    <property type="protein sequence ID" value="NKX50810.1"/>
    <property type="molecule type" value="Genomic_DNA"/>
</dbReference>